<evidence type="ECO:0000256" key="1">
    <source>
        <dbReference type="SAM" id="MobiDB-lite"/>
    </source>
</evidence>
<feature type="transmembrane region" description="Helical" evidence="2">
    <location>
        <begin position="45"/>
        <end position="65"/>
    </location>
</feature>
<accession>A0ABR9P3R8</accession>
<feature type="region of interest" description="Disordered" evidence="1">
    <location>
        <begin position="71"/>
        <end position="96"/>
    </location>
</feature>
<name>A0ABR9P3R8_9ACTN</name>
<dbReference type="Proteomes" id="UP000806528">
    <property type="component" value="Unassembled WGS sequence"/>
</dbReference>
<dbReference type="EMBL" id="JADBGI010000005">
    <property type="protein sequence ID" value="MBE2998385.1"/>
    <property type="molecule type" value="Genomic_DNA"/>
</dbReference>
<keyword evidence="4" id="KW-1185">Reference proteome</keyword>
<dbReference type="RefSeq" id="WP_193121044.1">
    <property type="nucleotide sequence ID" value="NZ_JADBGI010000005.1"/>
</dbReference>
<sequence length="96" mass="10919">MTRRTPTPVTTTLWTLIIIGLATLQFPGILFYHDVTEPRILGMPFIYGFNLVIWFAICVVLFIAYKVRWGRPRPDELDGEPDGNGNRDAGEGESHR</sequence>
<keyword evidence="2" id="KW-0812">Transmembrane</keyword>
<evidence type="ECO:0000313" key="3">
    <source>
        <dbReference type="EMBL" id="MBE2998385.1"/>
    </source>
</evidence>
<keyword evidence="2" id="KW-1133">Transmembrane helix</keyword>
<organism evidence="3 4">
    <name type="scientific">Nocardiopsis coralli</name>
    <dbReference type="NCBI Taxonomy" id="2772213"/>
    <lineage>
        <taxon>Bacteria</taxon>
        <taxon>Bacillati</taxon>
        <taxon>Actinomycetota</taxon>
        <taxon>Actinomycetes</taxon>
        <taxon>Streptosporangiales</taxon>
        <taxon>Nocardiopsidaceae</taxon>
        <taxon>Nocardiopsis</taxon>
    </lineage>
</organism>
<evidence type="ECO:0000256" key="2">
    <source>
        <dbReference type="SAM" id="Phobius"/>
    </source>
</evidence>
<feature type="transmembrane region" description="Helical" evidence="2">
    <location>
        <begin position="12"/>
        <end position="33"/>
    </location>
</feature>
<proteinExistence type="predicted"/>
<comment type="caution">
    <text evidence="3">The sequence shown here is derived from an EMBL/GenBank/DDBJ whole genome shotgun (WGS) entry which is preliminary data.</text>
</comment>
<evidence type="ECO:0000313" key="4">
    <source>
        <dbReference type="Proteomes" id="UP000806528"/>
    </source>
</evidence>
<protein>
    <recommendedName>
        <fullName evidence="5">DUF3311 domain-containing protein</fullName>
    </recommendedName>
</protein>
<gene>
    <name evidence="3" type="ORF">IDM40_06645</name>
</gene>
<evidence type="ECO:0008006" key="5">
    <source>
        <dbReference type="Google" id="ProtNLM"/>
    </source>
</evidence>
<reference evidence="3 4" key="1">
    <citation type="submission" date="2020-09" db="EMBL/GenBank/DDBJ databases">
        <title>Diversity and distribution of actinomycetes associated with coral in the coast of Hainan.</title>
        <authorList>
            <person name="Li F."/>
        </authorList>
    </citation>
    <scope>NUCLEOTIDE SEQUENCE [LARGE SCALE GENOMIC DNA]</scope>
    <source>
        <strain evidence="3 4">HNM0947</strain>
    </source>
</reference>
<keyword evidence="2" id="KW-0472">Membrane</keyword>